<dbReference type="EMBL" id="KZ520241">
    <property type="protein sequence ID" value="PKU28516.1"/>
    <property type="molecule type" value="Genomic_DNA"/>
</dbReference>
<proteinExistence type="predicted"/>
<sequence>MSTGYAPYYEAVDELNETTWKNGSNPPECPWNNNFTQGLTIQHVTGKGRCIGTVPTQYKSLCGSIISKEEIIHRKNMSLNWIIPTGGAKWVCSDIRMTPCISMEVFNISEFCIQVVIVPRLIYHPVKEVVYYFEEDSLIRQKREPITAITLATLLIAGGVGAGTGITSLVKNNEMSNLQRAVDEDLDRIEQSIDKLATSIKSLSEVVLQNRRGLDLLFLKEGGLCVAIQEECCSFVDHTGVVKDSMRELRKRLEQQKKERETGKSWYEGWFNTSPWLTTLLSALAGPLITIILGLIFGPYIIKSLLQLMKNRFDTTKLLILTQRNKE</sequence>
<dbReference type="Pfam" id="PF00429">
    <property type="entry name" value="TLV_coat"/>
    <property type="match status" value="1"/>
</dbReference>
<evidence type="ECO:0000256" key="1">
    <source>
        <dbReference type="SAM" id="Phobius"/>
    </source>
</evidence>
<dbReference type="InterPro" id="IPR018154">
    <property type="entry name" value="TLV/ENV_coat_polyprotein"/>
</dbReference>
<feature type="transmembrane region" description="Helical" evidence="1">
    <location>
        <begin position="276"/>
        <end position="302"/>
    </location>
</feature>
<dbReference type="PANTHER" id="PTHR10424">
    <property type="entry name" value="VIRAL ENVELOPE PROTEIN"/>
    <property type="match status" value="1"/>
</dbReference>
<organism evidence="2 3">
    <name type="scientific">Limosa lapponica baueri</name>
    <dbReference type="NCBI Taxonomy" id="1758121"/>
    <lineage>
        <taxon>Eukaryota</taxon>
        <taxon>Metazoa</taxon>
        <taxon>Chordata</taxon>
        <taxon>Craniata</taxon>
        <taxon>Vertebrata</taxon>
        <taxon>Euteleostomi</taxon>
        <taxon>Archelosauria</taxon>
        <taxon>Archosauria</taxon>
        <taxon>Dinosauria</taxon>
        <taxon>Saurischia</taxon>
        <taxon>Theropoda</taxon>
        <taxon>Coelurosauria</taxon>
        <taxon>Aves</taxon>
        <taxon>Neognathae</taxon>
        <taxon>Neoaves</taxon>
        <taxon>Charadriiformes</taxon>
        <taxon>Scolopacidae</taxon>
        <taxon>Limosa</taxon>
    </lineage>
</organism>
<dbReference type="Proteomes" id="UP000233556">
    <property type="component" value="Unassembled WGS sequence"/>
</dbReference>
<keyword evidence="2" id="KW-0946">Virion</keyword>
<dbReference type="Gene3D" id="1.10.287.210">
    <property type="match status" value="1"/>
</dbReference>
<reference evidence="3" key="2">
    <citation type="submission" date="2017-12" db="EMBL/GenBank/DDBJ databases">
        <title>Genome sequence of the Bar-tailed Godwit (Limosa lapponica baueri).</title>
        <authorList>
            <person name="Lima N.C.B."/>
            <person name="Parody-Merino A.M."/>
            <person name="Battley P.F."/>
            <person name="Fidler A.E."/>
            <person name="Prosdocimi F."/>
        </authorList>
    </citation>
    <scope>NUCLEOTIDE SEQUENCE [LARGE SCALE GENOMIC DNA]</scope>
</reference>
<name>A0A2I0T3Z4_LIMLA</name>
<keyword evidence="1" id="KW-1133">Transmembrane helix</keyword>
<keyword evidence="2" id="KW-0261">Viral envelope protein</keyword>
<evidence type="ECO:0000313" key="3">
    <source>
        <dbReference type="Proteomes" id="UP000233556"/>
    </source>
</evidence>
<dbReference type="SUPFAM" id="SSF58069">
    <property type="entry name" value="Virus ectodomain"/>
    <property type="match status" value="1"/>
</dbReference>
<keyword evidence="3" id="KW-1185">Reference proteome</keyword>
<feature type="transmembrane region" description="Helical" evidence="1">
    <location>
        <begin position="146"/>
        <end position="170"/>
    </location>
</feature>
<accession>A0A2I0T3Z4</accession>
<protein>
    <submittedName>
        <fullName evidence="2">Envelope glycoprotein</fullName>
    </submittedName>
</protein>
<evidence type="ECO:0000313" key="2">
    <source>
        <dbReference type="EMBL" id="PKU28516.1"/>
    </source>
</evidence>
<dbReference type="AlphaFoldDB" id="A0A2I0T3Z4"/>
<gene>
    <name evidence="2" type="ORF">llap_21180</name>
</gene>
<dbReference type="CDD" id="cd09851">
    <property type="entry name" value="HTLV-1-like_HR1-HR2"/>
    <property type="match status" value="1"/>
</dbReference>
<keyword evidence="1" id="KW-0812">Transmembrane</keyword>
<reference evidence="3" key="1">
    <citation type="submission" date="2017-11" db="EMBL/GenBank/DDBJ databases">
        <authorList>
            <person name="Lima N.C."/>
            <person name="Parody-Merino A.M."/>
            <person name="Battley P.F."/>
            <person name="Fidler A.E."/>
            <person name="Prosdocimi F."/>
        </authorList>
    </citation>
    <scope>NUCLEOTIDE SEQUENCE [LARGE SCALE GENOMIC DNA]</scope>
</reference>
<keyword evidence="1" id="KW-0472">Membrane</keyword>
<dbReference type="OrthoDB" id="9633697at2759"/>
<dbReference type="PANTHER" id="PTHR10424:SF82">
    <property type="entry name" value="ENVELOPE GLYCOPROTEIN-RELATED"/>
    <property type="match status" value="1"/>
</dbReference>